<evidence type="ECO:0000313" key="1">
    <source>
        <dbReference type="EMBL" id="ERG94326.1"/>
    </source>
</evidence>
<dbReference type="GO" id="GO:0006355">
    <property type="term" value="P:regulation of DNA-templated transcription"/>
    <property type="evidence" value="ECO:0007669"/>
    <property type="project" value="InterPro"/>
</dbReference>
<dbReference type="Gene3D" id="1.10.1220.10">
    <property type="entry name" value="Met repressor-like"/>
    <property type="match status" value="1"/>
</dbReference>
<gene>
    <name evidence="1" type="ORF">J07HQW2_00760</name>
</gene>
<reference evidence="1 2" key="1">
    <citation type="journal article" date="2013" name="PLoS ONE">
        <title>Assembly-driven community genomics of a hypersaline microbial ecosystem.</title>
        <authorList>
            <person name="Podell S."/>
            <person name="Ugalde J.A."/>
            <person name="Narasingarao P."/>
            <person name="Banfield J.F."/>
            <person name="Heidelberg K.B."/>
            <person name="Allen E.E."/>
        </authorList>
    </citation>
    <scope>NUCLEOTIDE SEQUENCE [LARGE SCALE GENOMIC DNA]</scope>
    <source>
        <strain evidence="2">J07HQW2</strain>
    </source>
</reference>
<dbReference type="SUPFAM" id="SSF47598">
    <property type="entry name" value="Ribbon-helix-helix"/>
    <property type="match status" value="1"/>
</dbReference>
<protein>
    <submittedName>
        <fullName evidence="1">Uncharacterized protein</fullName>
    </submittedName>
</protein>
<dbReference type="InterPro" id="IPR013321">
    <property type="entry name" value="Arc_rbn_hlx_hlx"/>
</dbReference>
<dbReference type="RefSeq" id="WP_021053819.1">
    <property type="nucleotide sequence ID" value="NZ_KE356561.1"/>
</dbReference>
<dbReference type="EMBL" id="KE356561">
    <property type="protein sequence ID" value="ERG94326.1"/>
    <property type="molecule type" value="Genomic_DNA"/>
</dbReference>
<accession>U1PPT8</accession>
<proteinExistence type="predicted"/>
<evidence type="ECO:0000313" key="2">
    <source>
        <dbReference type="Proteomes" id="UP000030710"/>
    </source>
</evidence>
<dbReference type="InterPro" id="IPR010985">
    <property type="entry name" value="Ribbon_hlx_hlx"/>
</dbReference>
<dbReference type="HOGENOM" id="CLU_2968419_0_0_2"/>
<name>U1PPT8_9EURY</name>
<dbReference type="CDD" id="cd22231">
    <property type="entry name" value="RHH_NikR_HicB-like"/>
    <property type="match status" value="1"/>
</dbReference>
<organism evidence="1 2">
    <name type="scientific">Haloquadratum walsbyi J07HQW2</name>
    <dbReference type="NCBI Taxonomy" id="1238425"/>
    <lineage>
        <taxon>Archaea</taxon>
        <taxon>Methanobacteriati</taxon>
        <taxon>Methanobacteriota</taxon>
        <taxon>Stenosarchaea group</taxon>
        <taxon>Halobacteria</taxon>
        <taxon>Halobacteriales</taxon>
        <taxon>Haloferacaceae</taxon>
        <taxon>Haloquadratum</taxon>
    </lineage>
</organism>
<dbReference type="AlphaFoldDB" id="U1PPT8"/>
<sequence>MNRDSTQPSNVDDAETVVISLGIPTDLERRIESHIESGLYQSQSELIQEAIRKRLDRE</sequence>
<dbReference type="Proteomes" id="UP000030710">
    <property type="component" value="Unassembled WGS sequence"/>
</dbReference>